<dbReference type="GO" id="GO:0005829">
    <property type="term" value="C:cytosol"/>
    <property type="evidence" value="ECO:0007669"/>
    <property type="project" value="TreeGrafter"/>
</dbReference>
<dbReference type="UniPathway" id="UPA00034">
    <property type="reaction ID" value="UER00017"/>
</dbReference>
<keyword evidence="17" id="KW-1185">Reference proteome</keyword>
<evidence type="ECO:0000256" key="15">
    <source>
        <dbReference type="PIRSR" id="PIRSR001365-2"/>
    </source>
</evidence>
<evidence type="ECO:0000256" key="7">
    <source>
        <dbReference type="ARBA" id="ARBA00022915"/>
    </source>
</evidence>
<dbReference type="EC" id="4.3.3.7" evidence="4 12"/>
<gene>
    <name evidence="12 16" type="primary">dapA</name>
    <name evidence="16" type="ORF">DYP60_13000</name>
</gene>
<comment type="function">
    <text evidence="1 12">Catalyzes the condensation of (S)-aspartate-beta-semialdehyde [(S)-ASA] and pyruvate to 4-hydroxy-tetrahydrodipicolinate (HTPA).</text>
</comment>
<keyword evidence="5 12" id="KW-0963">Cytoplasm</keyword>
<feature type="binding site" evidence="12 15">
    <location>
        <position position="213"/>
    </location>
    <ligand>
        <name>pyruvate</name>
        <dbReference type="ChEBI" id="CHEBI:15361"/>
    </ligand>
</feature>
<dbReference type="SMART" id="SM01130">
    <property type="entry name" value="DHDPS"/>
    <property type="match status" value="1"/>
</dbReference>
<dbReference type="AlphaFoldDB" id="A0A372MDC1"/>
<comment type="similarity">
    <text evidence="3 12 13">Belongs to the DapA family.</text>
</comment>
<keyword evidence="9 12" id="KW-0456">Lyase</keyword>
<dbReference type="GO" id="GO:0019877">
    <property type="term" value="P:diaminopimelate biosynthetic process"/>
    <property type="evidence" value="ECO:0007669"/>
    <property type="project" value="UniProtKB-UniRule"/>
</dbReference>
<accession>A0A372MDC1</accession>
<evidence type="ECO:0000256" key="14">
    <source>
        <dbReference type="PIRSR" id="PIRSR001365-1"/>
    </source>
</evidence>
<dbReference type="Gene3D" id="3.20.20.70">
    <property type="entry name" value="Aldolase class I"/>
    <property type="match status" value="1"/>
</dbReference>
<evidence type="ECO:0000313" key="16">
    <source>
        <dbReference type="EMBL" id="RFU93772.1"/>
    </source>
</evidence>
<dbReference type="Proteomes" id="UP000264002">
    <property type="component" value="Unassembled WGS sequence"/>
</dbReference>
<dbReference type="NCBIfam" id="TIGR00674">
    <property type="entry name" value="dapA"/>
    <property type="match status" value="1"/>
</dbReference>
<feature type="site" description="Part of a proton relay during catalysis" evidence="12">
    <location>
        <position position="50"/>
    </location>
</feature>
<dbReference type="SUPFAM" id="SSF51569">
    <property type="entry name" value="Aldolase"/>
    <property type="match status" value="1"/>
</dbReference>
<dbReference type="RefSeq" id="WP_117331448.1">
    <property type="nucleotide sequence ID" value="NZ_QUWK01000019.1"/>
</dbReference>
<dbReference type="PANTHER" id="PTHR12128">
    <property type="entry name" value="DIHYDRODIPICOLINATE SYNTHASE"/>
    <property type="match status" value="1"/>
</dbReference>
<keyword evidence="8 12" id="KW-0457">Lysine biosynthesis</keyword>
<evidence type="ECO:0000256" key="4">
    <source>
        <dbReference type="ARBA" id="ARBA00012086"/>
    </source>
</evidence>
<evidence type="ECO:0000256" key="9">
    <source>
        <dbReference type="ARBA" id="ARBA00023239"/>
    </source>
</evidence>
<dbReference type="PRINTS" id="PR00146">
    <property type="entry name" value="DHPICSNTHASE"/>
</dbReference>
<evidence type="ECO:0000256" key="2">
    <source>
        <dbReference type="ARBA" id="ARBA00005120"/>
    </source>
</evidence>
<evidence type="ECO:0000256" key="13">
    <source>
        <dbReference type="PIRNR" id="PIRNR001365"/>
    </source>
</evidence>
<keyword evidence="7 12" id="KW-0220">Diaminopimelate biosynthesis</keyword>
<comment type="caution">
    <text evidence="16">The sequence shown here is derived from an EMBL/GenBank/DDBJ whole genome shotgun (WGS) entry which is preliminary data.</text>
</comment>
<comment type="subcellular location">
    <subcellularLocation>
        <location evidence="12">Cytoplasm</location>
    </subcellularLocation>
</comment>
<evidence type="ECO:0000256" key="12">
    <source>
        <dbReference type="HAMAP-Rule" id="MF_00418"/>
    </source>
</evidence>
<sequence length="304" mass="34106">MLRKERYGKRLVPVVTPFKDDMSVDYEAMVKIGEILLERDNADSFILTGTTGEFFTLTIEERVKIFEVMQKAFGSRVEIIPGTGTASTIHTIELTKIAQKMGFDLVMIVAPYYTKPSQLEIINHFEKIADAVDVDIMLYNIPIFTGVNIEPESLQRLAKKKNIVAIKEEAELRPKQMSEYMLVTPEDFIIYCGDDTMVLEALAQGGDRIGGFVSGGCHLWGDKMKEMIDLFLTGKVIEAGKMQLSLMPIIRVMGQNGRTNPVCLIKGAMEMMGYPRCLPRLPLTPGTPEEMALVREKMKDLGIL</sequence>
<feature type="active site" description="Schiff-base intermediate with substrate" evidence="12 14">
    <location>
        <position position="167"/>
    </location>
</feature>
<comment type="caution">
    <text evidence="12">Was originally thought to be a dihydrodipicolinate synthase (DHDPS), catalyzing the condensation of (S)-aspartate-beta-semialdehyde [(S)-ASA] and pyruvate to dihydrodipicolinate (DHDP). However, it was shown in E.coli that the product of the enzymatic reaction is not dihydrodipicolinate but in fact (4S)-4-hydroxy-2,3,4,5-tetrahydro-(2S)-dipicolinic acid (HTPA), and that the consecutive dehydration reaction leading to DHDP is not spontaneous but catalyzed by DapB.</text>
</comment>
<dbReference type="GO" id="GO:0009089">
    <property type="term" value="P:lysine biosynthetic process via diaminopimelate"/>
    <property type="evidence" value="ECO:0007669"/>
    <property type="project" value="UniProtKB-UniRule"/>
</dbReference>
<evidence type="ECO:0000256" key="6">
    <source>
        <dbReference type="ARBA" id="ARBA00022605"/>
    </source>
</evidence>
<evidence type="ECO:0000256" key="10">
    <source>
        <dbReference type="ARBA" id="ARBA00023270"/>
    </source>
</evidence>
<name>A0A372MDC1_9SPIR</name>
<feature type="active site" description="Proton donor/acceptor" evidence="12 14">
    <location>
        <position position="139"/>
    </location>
</feature>
<reference evidence="16 17" key="2">
    <citation type="submission" date="2018-09" db="EMBL/GenBank/DDBJ databases">
        <title>Genome of Sphaerochaeta halotolerans strain 4-11.</title>
        <authorList>
            <person name="Nazina T.N."/>
            <person name="Sokolova D.S."/>
        </authorList>
    </citation>
    <scope>NUCLEOTIDE SEQUENCE [LARGE SCALE GENOMIC DNA]</scope>
    <source>
        <strain evidence="16 17">4-11</strain>
    </source>
</reference>
<dbReference type="PANTHER" id="PTHR12128:SF66">
    <property type="entry name" value="4-HYDROXY-2-OXOGLUTARATE ALDOLASE, MITOCHONDRIAL"/>
    <property type="match status" value="1"/>
</dbReference>
<dbReference type="GO" id="GO:0008840">
    <property type="term" value="F:4-hydroxy-tetrahydrodipicolinate synthase activity"/>
    <property type="evidence" value="ECO:0007669"/>
    <property type="project" value="UniProtKB-UniRule"/>
</dbReference>
<comment type="subunit">
    <text evidence="12">Homotetramer; dimer of dimers.</text>
</comment>
<feature type="site" description="Part of a proton relay during catalysis" evidence="12">
    <location>
        <position position="113"/>
    </location>
</feature>
<keyword evidence="10 12" id="KW-0704">Schiff base</keyword>
<dbReference type="InterPro" id="IPR005263">
    <property type="entry name" value="DapA"/>
</dbReference>
<organism evidence="16 17">
    <name type="scientific">Sphaerochaeta halotolerans</name>
    <dbReference type="NCBI Taxonomy" id="2293840"/>
    <lineage>
        <taxon>Bacteria</taxon>
        <taxon>Pseudomonadati</taxon>
        <taxon>Spirochaetota</taxon>
        <taxon>Spirochaetia</taxon>
        <taxon>Spirochaetales</taxon>
        <taxon>Sphaerochaetaceae</taxon>
        <taxon>Sphaerochaeta</taxon>
    </lineage>
</organism>
<reference evidence="17" key="1">
    <citation type="submission" date="2018-08" db="EMBL/GenBank/DDBJ databases">
        <authorList>
            <person name="Grouzdev D.S."/>
            <person name="Krutkina M.S."/>
        </authorList>
    </citation>
    <scope>NUCLEOTIDE SEQUENCE [LARGE SCALE GENOMIC DNA]</scope>
    <source>
        <strain evidence="17">4-11</strain>
    </source>
</reference>
<dbReference type="EMBL" id="QUWK01000019">
    <property type="protein sequence ID" value="RFU93772.1"/>
    <property type="molecule type" value="Genomic_DNA"/>
</dbReference>
<dbReference type="InterPro" id="IPR013785">
    <property type="entry name" value="Aldolase_TIM"/>
</dbReference>
<comment type="catalytic activity">
    <reaction evidence="11 12">
        <text>L-aspartate 4-semialdehyde + pyruvate = (2S,4S)-4-hydroxy-2,3,4,5-tetrahydrodipicolinate + H2O + H(+)</text>
        <dbReference type="Rhea" id="RHEA:34171"/>
        <dbReference type="ChEBI" id="CHEBI:15361"/>
        <dbReference type="ChEBI" id="CHEBI:15377"/>
        <dbReference type="ChEBI" id="CHEBI:15378"/>
        <dbReference type="ChEBI" id="CHEBI:67139"/>
        <dbReference type="ChEBI" id="CHEBI:537519"/>
        <dbReference type="EC" id="4.3.3.7"/>
    </reaction>
</comment>
<evidence type="ECO:0000256" key="3">
    <source>
        <dbReference type="ARBA" id="ARBA00007592"/>
    </source>
</evidence>
<proteinExistence type="inferred from homology"/>
<evidence type="ECO:0000256" key="8">
    <source>
        <dbReference type="ARBA" id="ARBA00023154"/>
    </source>
</evidence>
<comment type="pathway">
    <text evidence="2 12">Amino-acid biosynthesis; L-lysine biosynthesis via DAP pathway; (S)-tetrahydrodipicolinate from L-aspartate: step 3/4.</text>
</comment>
<feature type="binding site" evidence="12 15">
    <location>
        <position position="51"/>
    </location>
    <ligand>
        <name>pyruvate</name>
        <dbReference type="ChEBI" id="CHEBI:15361"/>
    </ligand>
</feature>
<evidence type="ECO:0000313" key="17">
    <source>
        <dbReference type="Proteomes" id="UP000264002"/>
    </source>
</evidence>
<evidence type="ECO:0000256" key="5">
    <source>
        <dbReference type="ARBA" id="ARBA00022490"/>
    </source>
</evidence>
<dbReference type="CDD" id="cd00950">
    <property type="entry name" value="DHDPS"/>
    <property type="match status" value="1"/>
</dbReference>
<protein>
    <recommendedName>
        <fullName evidence="4 12">4-hydroxy-tetrahydrodipicolinate synthase</fullName>
        <shortName evidence="12">HTPA synthase</shortName>
        <ecNumber evidence="4 12">4.3.3.7</ecNumber>
    </recommendedName>
</protein>
<evidence type="ECO:0000256" key="11">
    <source>
        <dbReference type="ARBA" id="ARBA00047836"/>
    </source>
</evidence>
<dbReference type="InterPro" id="IPR002220">
    <property type="entry name" value="DapA-like"/>
</dbReference>
<dbReference type="Pfam" id="PF00701">
    <property type="entry name" value="DHDPS"/>
    <property type="match status" value="1"/>
</dbReference>
<keyword evidence="6 12" id="KW-0028">Amino-acid biosynthesis</keyword>
<dbReference type="PIRSF" id="PIRSF001365">
    <property type="entry name" value="DHDPS"/>
    <property type="match status" value="1"/>
</dbReference>
<evidence type="ECO:0000256" key="1">
    <source>
        <dbReference type="ARBA" id="ARBA00003294"/>
    </source>
</evidence>
<dbReference type="HAMAP" id="MF_00418">
    <property type="entry name" value="DapA"/>
    <property type="match status" value="1"/>
</dbReference>